<feature type="compositionally biased region" description="Basic and acidic residues" evidence="1">
    <location>
        <begin position="78"/>
        <end position="97"/>
    </location>
</feature>
<comment type="caution">
    <text evidence="2">The sequence shown here is derived from an EMBL/GenBank/DDBJ whole genome shotgun (WGS) entry which is preliminary data.</text>
</comment>
<gene>
    <name evidence="2" type="ORF">CPLU01_15723</name>
</gene>
<evidence type="ECO:0000313" key="3">
    <source>
        <dbReference type="Proteomes" id="UP000654918"/>
    </source>
</evidence>
<feature type="region of interest" description="Disordered" evidence="1">
    <location>
        <begin position="75"/>
        <end position="97"/>
    </location>
</feature>
<reference evidence="2" key="1">
    <citation type="journal article" date="2020" name="Phytopathology">
        <title>Genome Sequence Resources of Colletotrichum truncatum, C. plurivorum, C. musicola, and C. sojae: Four Species Pathogenic to Soybean (Glycine max).</title>
        <authorList>
            <person name="Rogerio F."/>
            <person name="Boufleur T.R."/>
            <person name="Ciampi-Guillardi M."/>
            <person name="Sukno S.A."/>
            <person name="Thon M.R."/>
            <person name="Massola Junior N.S."/>
            <person name="Baroncelli R."/>
        </authorList>
    </citation>
    <scope>NUCLEOTIDE SEQUENCE</scope>
    <source>
        <strain evidence="2">LFN00145</strain>
    </source>
</reference>
<organism evidence="2 3">
    <name type="scientific">Colletotrichum plurivorum</name>
    <dbReference type="NCBI Taxonomy" id="2175906"/>
    <lineage>
        <taxon>Eukaryota</taxon>
        <taxon>Fungi</taxon>
        <taxon>Dikarya</taxon>
        <taxon>Ascomycota</taxon>
        <taxon>Pezizomycotina</taxon>
        <taxon>Sordariomycetes</taxon>
        <taxon>Hypocreomycetidae</taxon>
        <taxon>Glomerellales</taxon>
        <taxon>Glomerellaceae</taxon>
        <taxon>Colletotrichum</taxon>
        <taxon>Colletotrichum orchidearum species complex</taxon>
    </lineage>
</organism>
<accession>A0A8H6J847</accession>
<dbReference type="AlphaFoldDB" id="A0A8H6J847"/>
<name>A0A8H6J847_9PEZI</name>
<dbReference type="EMBL" id="WIGO01000597">
    <property type="protein sequence ID" value="KAF6808063.1"/>
    <property type="molecule type" value="Genomic_DNA"/>
</dbReference>
<dbReference type="Proteomes" id="UP000654918">
    <property type="component" value="Unassembled WGS sequence"/>
</dbReference>
<keyword evidence="3" id="KW-1185">Reference proteome</keyword>
<sequence>MSVAAGIKAKALGQTSAIALILRIGPDAVTYTKAVPGVSPLRVPTNHEPGDPALVSAEGNFINVVTVLKTATSPKAAAAEKRTRKPKPETAEVEETRGKRRCVTIDRDVQEAMGDQYVSRMLNDNGPTILSNMFLDDERMRFGLGRVEPLPDDVHRMSERHN</sequence>
<evidence type="ECO:0000256" key="1">
    <source>
        <dbReference type="SAM" id="MobiDB-lite"/>
    </source>
</evidence>
<evidence type="ECO:0000313" key="2">
    <source>
        <dbReference type="EMBL" id="KAF6808063.1"/>
    </source>
</evidence>
<proteinExistence type="predicted"/>
<protein>
    <submittedName>
        <fullName evidence="2">Uncharacterized protein</fullName>
    </submittedName>
</protein>